<protein>
    <submittedName>
        <fullName evidence="1">Krr1-domain-containing protein</fullName>
    </submittedName>
</protein>
<proteinExistence type="predicted"/>
<dbReference type="Proteomes" id="UP001497700">
    <property type="component" value="Unassembled WGS sequence"/>
</dbReference>
<gene>
    <name evidence="1" type="ORF">F4820DRAFT_440091</name>
</gene>
<dbReference type="EMBL" id="MU393641">
    <property type="protein sequence ID" value="KAI4859315.1"/>
    <property type="molecule type" value="Genomic_DNA"/>
</dbReference>
<sequence>MAASDTLKRTLFDDSDDESDGGVKLQINAEYAKRFEYNKKREELSRLEEKYKSKQTNGSKPKEDVDESDSSSAEDEDDNGFLATEDLDAEISATLQAIKSKDPRVYDGKTQFYKPIDEATAAAEEAALGQKKEKPVFLQDYHREKILRGDTGADFDTEKEPPRTYTQEQSDLKQSIKDEINAQLRTEDDAEDSDSDEEFMKAKEGAKSVAPENGIHPSRAGKIKVAKPDIAEADKNPELFLSNFMASRAWVGEEESNWQAFESDDGEDDKADEWEAAFNLRFEDPNKSNEVLKSYSRNVVAARSVRRDDKTARKRQRELEREQKEEEKQKRKEERARLRRLKLDEAESRLKKIKQAAGLSGKTLKDEEWQKLLEDAWENDKWEEHLKKTFDDQYYAAEEEEISEDEDEAGTKKSKKIKKPKWDDDIDIKDLVPEFDNEERPNITLTDDEQGEEENEEEEEELAAKRPKTTKERKREKLESQKAVRQERSKLEAFVDAKMDLDDPEILGGGSSSSHQGGGAGPARFAYRETRPESFGLTTRDILMASDADLNQFAGLKKLAHFRPGDKQSKDRKRLGKKARLRQWRKETFGPEFEREPPAFNPGGFVAEEDGEDGRPQKGAGDESNIIEGGSKKKRKRSRGTKKAAAATEEEEEAE</sequence>
<comment type="caution">
    <text evidence="1">The sequence shown here is derived from an EMBL/GenBank/DDBJ whole genome shotgun (WGS) entry which is preliminary data.</text>
</comment>
<reference evidence="1 2" key="1">
    <citation type="journal article" date="2022" name="New Phytol.">
        <title>Ecological generalism drives hyperdiversity of secondary metabolite gene clusters in xylarialean endophytes.</title>
        <authorList>
            <person name="Franco M.E.E."/>
            <person name="Wisecaver J.H."/>
            <person name="Arnold A.E."/>
            <person name="Ju Y.M."/>
            <person name="Slot J.C."/>
            <person name="Ahrendt S."/>
            <person name="Moore L.P."/>
            <person name="Eastman K.E."/>
            <person name="Scott K."/>
            <person name="Konkel Z."/>
            <person name="Mondo S.J."/>
            <person name="Kuo A."/>
            <person name="Hayes R.D."/>
            <person name="Haridas S."/>
            <person name="Andreopoulos B."/>
            <person name="Riley R."/>
            <person name="LaButti K."/>
            <person name="Pangilinan J."/>
            <person name="Lipzen A."/>
            <person name="Amirebrahimi M."/>
            <person name="Yan J."/>
            <person name="Adam C."/>
            <person name="Keymanesh K."/>
            <person name="Ng V."/>
            <person name="Louie K."/>
            <person name="Northen T."/>
            <person name="Drula E."/>
            <person name="Henrissat B."/>
            <person name="Hsieh H.M."/>
            <person name="Youens-Clark K."/>
            <person name="Lutzoni F."/>
            <person name="Miadlikowska J."/>
            <person name="Eastwood D.C."/>
            <person name="Hamelin R.C."/>
            <person name="Grigoriev I.V."/>
            <person name="U'Ren J.M."/>
        </authorList>
    </citation>
    <scope>NUCLEOTIDE SEQUENCE [LARGE SCALE GENOMIC DNA]</scope>
    <source>
        <strain evidence="1 2">CBS 119005</strain>
    </source>
</reference>
<accession>A0ACB9YIU1</accession>
<evidence type="ECO:0000313" key="2">
    <source>
        <dbReference type="Proteomes" id="UP001497700"/>
    </source>
</evidence>
<evidence type="ECO:0000313" key="1">
    <source>
        <dbReference type="EMBL" id="KAI4859315.1"/>
    </source>
</evidence>
<name>A0ACB9YIU1_9PEZI</name>
<keyword evidence="2" id="KW-1185">Reference proteome</keyword>
<organism evidence="1 2">
    <name type="scientific">Hypoxylon rubiginosum</name>
    <dbReference type="NCBI Taxonomy" id="110542"/>
    <lineage>
        <taxon>Eukaryota</taxon>
        <taxon>Fungi</taxon>
        <taxon>Dikarya</taxon>
        <taxon>Ascomycota</taxon>
        <taxon>Pezizomycotina</taxon>
        <taxon>Sordariomycetes</taxon>
        <taxon>Xylariomycetidae</taxon>
        <taxon>Xylariales</taxon>
        <taxon>Hypoxylaceae</taxon>
        <taxon>Hypoxylon</taxon>
    </lineage>
</organism>